<dbReference type="Gene3D" id="3.40.50.880">
    <property type="match status" value="1"/>
</dbReference>
<dbReference type="EMBL" id="LNAM01000112">
    <property type="protein sequence ID" value="KSV59636.1"/>
    <property type="molecule type" value="Genomic_DNA"/>
</dbReference>
<dbReference type="PANTHER" id="PTHR43130:SF3">
    <property type="entry name" value="HTH-TYPE TRANSCRIPTIONAL REGULATOR RV1931C"/>
    <property type="match status" value="1"/>
</dbReference>
<name>A0A0V8QGF2_9FIRM</name>
<sequence>MKATAILIYNEFCNFEISVLLEILALSQKPIVVFAKDKQAVRSEEGITILPDKSIHELDLENYDSLVLPGAVDIREAIENENILEFIRKFNKESIIIGAISVAPLLLLKSGVMGNRKFLAGVAKEDLYEEGFTSADLKNMIDWEENLKNPVPEGYILSDRIITAVSYDFIRWGVAFGRLLGIDIGAENFGLK</sequence>
<evidence type="ECO:0000259" key="1">
    <source>
        <dbReference type="Pfam" id="PF01965"/>
    </source>
</evidence>
<reference evidence="2 3" key="1">
    <citation type="submission" date="2015-11" db="EMBL/GenBank/DDBJ databases">
        <title>Butyribacter intestini gen. nov., sp. nov., a butyric acid-producing bacterium of the family Lachnospiraceae isolated from the human faeces.</title>
        <authorList>
            <person name="Zou Y."/>
            <person name="Xue W."/>
            <person name="Luo G."/>
            <person name="Lv M."/>
        </authorList>
    </citation>
    <scope>NUCLEOTIDE SEQUENCE [LARGE SCALE GENOMIC DNA]</scope>
    <source>
        <strain evidence="2 3">ACET-33324</strain>
    </source>
</reference>
<dbReference type="OrthoDB" id="9800516at2"/>
<comment type="caution">
    <text evidence="2">The sequence shown here is derived from an EMBL/GenBank/DDBJ whole genome shotgun (WGS) entry which is preliminary data.</text>
</comment>
<proteinExistence type="predicted"/>
<dbReference type="AlphaFoldDB" id="A0A0V8QGF2"/>
<keyword evidence="3" id="KW-1185">Reference proteome</keyword>
<dbReference type="SUPFAM" id="SSF52317">
    <property type="entry name" value="Class I glutamine amidotransferase-like"/>
    <property type="match status" value="1"/>
</dbReference>
<dbReference type="InterPro" id="IPR029062">
    <property type="entry name" value="Class_I_gatase-like"/>
</dbReference>
<evidence type="ECO:0000313" key="3">
    <source>
        <dbReference type="Proteomes" id="UP000054874"/>
    </source>
</evidence>
<organism evidence="2 3">
    <name type="scientific">Acetivibrio ethanolgignens</name>
    <dbReference type="NCBI Taxonomy" id="290052"/>
    <lineage>
        <taxon>Bacteria</taxon>
        <taxon>Bacillati</taxon>
        <taxon>Bacillota</taxon>
        <taxon>Clostridia</taxon>
        <taxon>Eubacteriales</taxon>
        <taxon>Oscillospiraceae</taxon>
        <taxon>Acetivibrio</taxon>
    </lineage>
</organism>
<dbReference type="Proteomes" id="UP000054874">
    <property type="component" value="Unassembled WGS sequence"/>
</dbReference>
<dbReference type="GO" id="GO:0016740">
    <property type="term" value="F:transferase activity"/>
    <property type="evidence" value="ECO:0007669"/>
    <property type="project" value="UniProtKB-KW"/>
</dbReference>
<evidence type="ECO:0000313" key="2">
    <source>
        <dbReference type="EMBL" id="KSV59636.1"/>
    </source>
</evidence>
<keyword evidence="2" id="KW-0315">Glutamine amidotransferase</keyword>
<accession>A0A0V8QGF2</accession>
<feature type="domain" description="DJ-1/PfpI" evidence="1">
    <location>
        <begin position="5"/>
        <end position="136"/>
    </location>
</feature>
<dbReference type="PANTHER" id="PTHR43130">
    <property type="entry name" value="ARAC-FAMILY TRANSCRIPTIONAL REGULATOR"/>
    <property type="match status" value="1"/>
</dbReference>
<dbReference type="Pfam" id="PF01965">
    <property type="entry name" value="DJ-1_PfpI"/>
    <property type="match status" value="1"/>
</dbReference>
<dbReference type="InterPro" id="IPR052158">
    <property type="entry name" value="INH-QAR"/>
</dbReference>
<protein>
    <submittedName>
        <fullName evidence="2">Glutamine amidotransferase</fullName>
    </submittedName>
</protein>
<dbReference type="STRING" id="290052.ASU35_01185"/>
<dbReference type="RefSeq" id="WP_058352166.1">
    <property type="nucleotide sequence ID" value="NZ_CABMMD010000112.1"/>
</dbReference>
<gene>
    <name evidence="2" type="ORF">ASU35_01185</name>
</gene>
<keyword evidence="2" id="KW-0808">Transferase</keyword>
<dbReference type="InterPro" id="IPR002818">
    <property type="entry name" value="DJ-1/PfpI"/>
</dbReference>